<evidence type="ECO:0000256" key="1">
    <source>
        <dbReference type="ARBA" id="ARBA00022737"/>
    </source>
</evidence>
<keyword evidence="5" id="KW-1185">Reference proteome</keyword>
<evidence type="ECO:0000256" key="2">
    <source>
        <dbReference type="SAM" id="MobiDB-lite"/>
    </source>
</evidence>
<feature type="compositionally biased region" description="Polar residues" evidence="2">
    <location>
        <begin position="74"/>
        <end position="90"/>
    </location>
</feature>
<dbReference type="InterPro" id="IPR008160">
    <property type="entry name" value="Collagen"/>
</dbReference>
<organism evidence="4 5">
    <name type="scientific">Steinernema carpocapsae</name>
    <name type="common">Entomopathogenic nematode</name>
    <dbReference type="NCBI Taxonomy" id="34508"/>
    <lineage>
        <taxon>Eukaryota</taxon>
        <taxon>Metazoa</taxon>
        <taxon>Ecdysozoa</taxon>
        <taxon>Nematoda</taxon>
        <taxon>Chromadorea</taxon>
        <taxon>Rhabditida</taxon>
        <taxon>Tylenchina</taxon>
        <taxon>Panagrolaimomorpha</taxon>
        <taxon>Strongyloidoidea</taxon>
        <taxon>Steinernematidae</taxon>
        <taxon>Steinernema</taxon>
    </lineage>
</organism>
<feature type="compositionally biased region" description="Low complexity" evidence="2">
    <location>
        <begin position="165"/>
        <end position="175"/>
    </location>
</feature>
<dbReference type="AlphaFoldDB" id="A0A4U5PCZ5"/>
<keyword evidence="3" id="KW-0812">Transmembrane</keyword>
<gene>
    <name evidence="4" type="ORF">L596_008596</name>
</gene>
<accession>A0A4U5PCZ5</accession>
<reference evidence="4 5" key="1">
    <citation type="journal article" date="2015" name="Genome Biol.">
        <title>Comparative genomics of Steinernema reveals deeply conserved gene regulatory networks.</title>
        <authorList>
            <person name="Dillman A.R."/>
            <person name="Macchietto M."/>
            <person name="Porter C.F."/>
            <person name="Rogers A."/>
            <person name="Williams B."/>
            <person name="Antoshechkin I."/>
            <person name="Lee M.M."/>
            <person name="Goodwin Z."/>
            <person name="Lu X."/>
            <person name="Lewis E.E."/>
            <person name="Goodrich-Blair H."/>
            <person name="Stock S.P."/>
            <person name="Adams B.J."/>
            <person name="Sternberg P.W."/>
            <person name="Mortazavi A."/>
        </authorList>
    </citation>
    <scope>NUCLEOTIDE SEQUENCE [LARGE SCALE GENOMIC DNA]</scope>
    <source>
        <strain evidence="4 5">ALL</strain>
    </source>
</reference>
<evidence type="ECO:0000313" key="5">
    <source>
        <dbReference type="Proteomes" id="UP000298663"/>
    </source>
</evidence>
<evidence type="ECO:0008006" key="6">
    <source>
        <dbReference type="Google" id="ProtNLM"/>
    </source>
</evidence>
<sequence>MLLKYGDHVPAYVSIVFSSLVIGLCWIMTVELFKKSMGSMTTLLAGDTWKRMVELEVKQGLHYRYRRETESGSDEPTSGETTDENSNSTEVVPISQELELETTVSGTTASNPSSSRLPPQCRPDGPPGEKGENGENGDNGEDGTPGQDGISVNYRPKEVECYVCPEGEPGKPGSEGQVGVTGPPGKNGAPGKAGKDGNPGPKGYPGDEGRPGRTGRRGPPGDRGENGERGIGRPGPRGEPGDAGPPGDLGVPGNVGPPGPPGPPGPIGPPGVPGLNGLAGKNGPTGSNGASSPIECPCPSRISPPSSPTQKMDGYGTPVLPLTPAPEIYVPSPVVVDSYNLKKTQVEVVPFTPTQNYVEGGSPPNEAEGNSYQQPLMKQLLQMFRKSAAKT</sequence>
<dbReference type="PANTHER" id="PTHR24637">
    <property type="entry name" value="COLLAGEN"/>
    <property type="match status" value="1"/>
</dbReference>
<proteinExistence type="predicted"/>
<feature type="compositionally biased region" description="Polar residues" evidence="2">
    <location>
        <begin position="102"/>
        <end position="117"/>
    </location>
</feature>
<evidence type="ECO:0000313" key="4">
    <source>
        <dbReference type="EMBL" id="TKR94297.1"/>
    </source>
</evidence>
<dbReference type="EMBL" id="AZBU02000002">
    <property type="protein sequence ID" value="TKR94297.1"/>
    <property type="molecule type" value="Genomic_DNA"/>
</dbReference>
<feature type="transmembrane region" description="Helical" evidence="3">
    <location>
        <begin position="12"/>
        <end position="33"/>
    </location>
</feature>
<dbReference type="Proteomes" id="UP000298663">
    <property type="component" value="Unassembled WGS sequence"/>
</dbReference>
<keyword evidence="3" id="KW-0472">Membrane</keyword>
<feature type="compositionally biased region" description="Basic and acidic residues" evidence="2">
    <location>
        <begin position="219"/>
        <end position="231"/>
    </location>
</feature>
<name>A0A4U5PCZ5_STECR</name>
<feature type="region of interest" description="Disordered" evidence="2">
    <location>
        <begin position="66"/>
        <end position="152"/>
    </location>
</feature>
<dbReference type="STRING" id="34508.A0A4U5PCZ5"/>
<dbReference type="PANTHER" id="PTHR24637:SF421">
    <property type="entry name" value="CUTICLE COLLAGEN DPY-2"/>
    <property type="match status" value="1"/>
</dbReference>
<dbReference type="Pfam" id="PF01391">
    <property type="entry name" value="Collagen"/>
    <property type="match status" value="2"/>
</dbReference>
<keyword evidence="1" id="KW-0677">Repeat</keyword>
<protein>
    <recommendedName>
        <fullName evidence="6">Nematode cuticle collagen N-terminal domain-containing protein</fullName>
    </recommendedName>
</protein>
<reference evidence="4 5" key="2">
    <citation type="journal article" date="2019" name="G3 (Bethesda)">
        <title>Hybrid Assembly of the Genome of the Entomopathogenic Nematode Steinernema carpocapsae Identifies the X-Chromosome.</title>
        <authorList>
            <person name="Serra L."/>
            <person name="Macchietto M."/>
            <person name="Macias-Munoz A."/>
            <person name="McGill C.J."/>
            <person name="Rodriguez I.M."/>
            <person name="Rodriguez B."/>
            <person name="Murad R."/>
            <person name="Mortazavi A."/>
        </authorList>
    </citation>
    <scope>NUCLEOTIDE SEQUENCE [LARGE SCALE GENOMIC DNA]</scope>
    <source>
        <strain evidence="4 5">ALL</strain>
    </source>
</reference>
<feature type="region of interest" description="Disordered" evidence="2">
    <location>
        <begin position="165"/>
        <end position="315"/>
    </location>
</feature>
<feature type="compositionally biased region" description="Low complexity" evidence="2">
    <location>
        <begin position="245"/>
        <end position="254"/>
    </location>
</feature>
<feature type="compositionally biased region" description="Low complexity" evidence="2">
    <location>
        <begin position="183"/>
        <end position="201"/>
    </location>
</feature>
<evidence type="ECO:0000256" key="3">
    <source>
        <dbReference type="SAM" id="Phobius"/>
    </source>
</evidence>
<feature type="compositionally biased region" description="Pro residues" evidence="2">
    <location>
        <begin position="255"/>
        <end position="272"/>
    </location>
</feature>
<comment type="caution">
    <text evidence="4">The sequence shown here is derived from an EMBL/GenBank/DDBJ whole genome shotgun (WGS) entry which is preliminary data.</text>
</comment>
<feature type="compositionally biased region" description="Low complexity" evidence="2">
    <location>
        <begin position="291"/>
        <end position="304"/>
    </location>
</feature>
<keyword evidence="3" id="KW-1133">Transmembrane helix</keyword>